<dbReference type="AlphaFoldDB" id="A0A6J7LH32"/>
<reference evidence="1" key="1">
    <citation type="submission" date="2020-05" db="EMBL/GenBank/DDBJ databases">
        <authorList>
            <person name="Chiriac C."/>
            <person name="Salcher M."/>
            <person name="Ghai R."/>
            <person name="Kavagutti S V."/>
        </authorList>
    </citation>
    <scope>NUCLEOTIDE SEQUENCE</scope>
</reference>
<dbReference type="InterPro" id="IPR019292">
    <property type="entry name" value="McrC"/>
</dbReference>
<evidence type="ECO:0000313" key="1">
    <source>
        <dbReference type="EMBL" id="CAB4967571.1"/>
    </source>
</evidence>
<protein>
    <submittedName>
        <fullName evidence="1">Unannotated protein</fullName>
    </submittedName>
</protein>
<dbReference type="EMBL" id="CAFBNE010000143">
    <property type="protein sequence ID" value="CAB4967571.1"/>
    <property type="molecule type" value="Genomic_DNA"/>
</dbReference>
<organism evidence="1">
    <name type="scientific">freshwater metagenome</name>
    <dbReference type="NCBI Taxonomy" id="449393"/>
    <lineage>
        <taxon>unclassified sequences</taxon>
        <taxon>metagenomes</taxon>
        <taxon>ecological metagenomes</taxon>
    </lineage>
</organism>
<proteinExistence type="predicted"/>
<name>A0A6J7LH32_9ZZZZ</name>
<gene>
    <name evidence="1" type="ORF">UFOPK3772_02987</name>
</gene>
<dbReference type="Pfam" id="PF10117">
    <property type="entry name" value="McrBC"/>
    <property type="match status" value="1"/>
</dbReference>
<sequence>MFRVSPSGNGCGLAVVALDGGPRPCLIQIHVMPKFWSTSAEVHVDLDEAIRGRAGFRVAVYEGQRLLVGSADAGLLDRLGDILAGLTFAPDPDSEEAEDDKPVALFAREPAVNTQRFLPSAFSGSGDPSPMWGLLTNAGATDLLRIPASALRNSDVATYLAGTMLAHVPELRPLHARLLIMEVEPVVLNRRREFRAVSGRLGAVRGRIDARDLPNRAAEGRQSVLCHFDELDNDTAWMRLMRAAVRQSARDLAAAGHDEFAGRGWRVDRHLSDIGLTPARRILKVVESKRIDRSDRPKRRAIMLSRSYLRGQFPFGVEDSPGDLKPGAAAAVRFSTARLFERLLATVRWDDGSGLRAFRGSVHLHAGSSTPASAKRPDLEWHSADGGIVMNVDAKYKRAPTSLQGMPMSDAYQQYGYAAATGRDTLFVYVQDDGPAVSEWREIIVRRTPAATRVGVTGVPFPRSGAVKEWRGAVAALFAGVMSIAGTRSLLGEFQAEFPHEEEGR</sequence>
<accession>A0A6J7LH32</accession>